<proteinExistence type="predicted"/>
<comment type="caution">
    <text evidence="1">The sequence shown here is derived from an EMBL/GenBank/DDBJ whole genome shotgun (WGS) entry which is preliminary data.</text>
</comment>
<gene>
    <name evidence="1" type="ORF">S06H3_56259</name>
</gene>
<sequence length="76" mass="8392">MAQQTVDLNPGQSQQVSFEVVPTEAKVYQVVVDGLTGSFSAIAAPPVTFDPWVYDTNESCYIELEELIQATNNYYA</sequence>
<dbReference type="AlphaFoldDB" id="X1P5X3"/>
<name>X1P5X3_9ZZZZ</name>
<feature type="non-terminal residue" evidence="1">
    <location>
        <position position="76"/>
    </location>
</feature>
<dbReference type="EMBL" id="BARV01036179">
    <property type="protein sequence ID" value="GAI51248.1"/>
    <property type="molecule type" value="Genomic_DNA"/>
</dbReference>
<accession>X1P5X3</accession>
<evidence type="ECO:0000313" key="1">
    <source>
        <dbReference type="EMBL" id="GAI51248.1"/>
    </source>
</evidence>
<protein>
    <submittedName>
        <fullName evidence="1">Uncharacterized protein</fullName>
    </submittedName>
</protein>
<reference evidence="1" key="1">
    <citation type="journal article" date="2014" name="Front. Microbiol.">
        <title>High frequency of phylogenetically diverse reductive dehalogenase-homologous genes in deep subseafloor sedimentary metagenomes.</title>
        <authorList>
            <person name="Kawai M."/>
            <person name="Futagami T."/>
            <person name="Toyoda A."/>
            <person name="Takaki Y."/>
            <person name="Nishi S."/>
            <person name="Hori S."/>
            <person name="Arai W."/>
            <person name="Tsubouchi T."/>
            <person name="Morono Y."/>
            <person name="Uchiyama I."/>
            <person name="Ito T."/>
            <person name="Fujiyama A."/>
            <person name="Inagaki F."/>
            <person name="Takami H."/>
        </authorList>
    </citation>
    <scope>NUCLEOTIDE SEQUENCE</scope>
    <source>
        <strain evidence="1">Expedition CK06-06</strain>
    </source>
</reference>
<organism evidence="1">
    <name type="scientific">marine sediment metagenome</name>
    <dbReference type="NCBI Taxonomy" id="412755"/>
    <lineage>
        <taxon>unclassified sequences</taxon>
        <taxon>metagenomes</taxon>
        <taxon>ecological metagenomes</taxon>
    </lineage>
</organism>